<dbReference type="CDD" id="cd03801">
    <property type="entry name" value="GT4_PimA-like"/>
    <property type="match status" value="1"/>
</dbReference>
<evidence type="ECO:0000313" key="3">
    <source>
        <dbReference type="EMBL" id="ESL03081.1"/>
    </source>
</evidence>
<accession>V2Y5Z2</accession>
<dbReference type="AlphaFoldDB" id="V2Y5Z2"/>
<dbReference type="GO" id="GO:0016757">
    <property type="term" value="F:glycosyltransferase activity"/>
    <property type="evidence" value="ECO:0007669"/>
    <property type="project" value="InterPro"/>
</dbReference>
<dbReference type="HOGENOM" id="CLU_645170_0_0_9"/>
<keyword evidence="1" id="KW-0175">Coiled coil</keyword>
<evidence type="ECO:0000256" key="1">
    <source>
        <dbReference type="SAM" id="Coils"/>
    </source>
</evidence>
<dbReference type="PANTHER" id="PTHR12526:SF628">
    <property type="entry name" value="MANNOSYLGLUCOSYLGLYCERATE SYNTHASE"/>
    <property type="match status" value="1"/>
</dbReference>
<dbReference type="eggNOG" id="COG0438">
    <property type="taxonomic scope" value="Bacteria"/>
</dbReference>
<dbReference type="EMBL" id="ACIL03000013">
    <property type="protein sequence ID" value="ESL03081.1"/>
    <property type="molecule type" value="Genomic_DNA"/>
</dbReference>
<dbReference type="SUPFAM" id="SSF53756">
    <property type="entry name" value="UDP-Glycosyltransferase/glycogen phosphorylase"/>
    <property type="match status" value="1"/>
</dbReference>
<reference evidence="3 4" key="1">
    <citation type="submission" date="2013-06" db="EMBL/GenBank/DDBJ databases">
        <authorList>
            <person name="Weinstock G."/>
            <person name="Sodergren E."/>
            <person name="Clifton S."/>
            <person name="Fulton L."/>
            <person name="Fulton B."/>
            <person name="Courtney L."/>
            <person name="Fronick C."/>
            <person name="Harrison M."/>
            <person name="Strong C."/>
            <person name="Farmer C."/>
            <person name="Delahaunty K."/>
            <person name="Markovic C."/>
            <person name="Hall O."/>
            <person name="Minx P."/>
            <person name="Tomlinson C."/>
            <person name="Mitreva M."/>
            <person name="Nelson J."/>
            <person name="Hou S."/>
            <person name="Wollam A."/>
            <person name="Pepin K.H."/>
            <person name="Johnson M."/>
            <person name="Bhonagiri V."/>
            <person name="Nash W.E."/>
            <person name="Warren W."/>
            <person name="Chinwalla A."/>
            <person name="Mardis E.R."/>
            <person name="Wilson R.K."/>
        </authorList>
    </citation>
    <scope>NUCLEOTIDE SEQUENCE [LARGE SCALE GENOMIC DNA]</scope>
    <source>
        <strain evidence="3 4">ATCC 51271</strain>
    </source>
</reference>
<gene>
    <name evidence="3" type="ORF">GCWU0000282_001954</name>
</gene>
<dbReference type="InterPro" id="IPR001296">
    <property type="entry name" value="Glyco_trans_1"/>
</dbReference>
<feature type="domain" description="Glycosyl transferase family 1" evidence="2">
    <location>
        <begin position="216"/>
        <end position="430"/>
    </location>
</feature>
<feature type="coiled-coil region" evidence="1">
    <location>
        <begin position="74"/>
        <end position="101"/>
    </location>
</feature>
<organism evidence="3 4">
    <name type="scientific">Catonella morbi ATCC 51271</name>
    <dbReference type="NCBI Taxonomy" id="592026"/>
    <lineage>
        <taxon>Bacteria</taxon>
        <taxon>Bacillati</taxon>
        <taxon>Bacillota</taxon>
        <taxon>Clostridia</taxon>
        <taxon>Lachnospirales</taxon>
        <taxon>Lachnospiraceae</taxon>
        <taxon>Catonella</taxon>
    </lineage>
</organism>
<dbReference type="Gene3D" id="3.40.50.2000">
    <property type="entry name" value="Glycogen Phosphorylase B"/>
    <property type="match status" value="1"/>
</dbReference>
<sequence>MSRVAFIHNALGKTDGVSLEVEKWRVVLERMGHEVFYCAGNDDVEGVFCIPELSFNHPVTYKILRNATVKLTDYNSEEELKREIEEQARTLKKDIINFIRENKIEVLIPNNLLSVGYHIPAVLALNEVIKETKLPTIVHSHDFYFEDSGEVEPTCKIVWDILDNNAPPQGKNVKNIVINYLAKKQLEQKKGITAETVPNVFDFKQNAWEKDEYNRDFRKNFGIKENDIVFLQATRILDRKGIESAIEVIAKLNKNRNELLGKTLYNGKVFTADSRNILLCAGYVENFGISGNYYENIKKKAVEKGVEIKFIGSHISHSRGKINGEKIYSLWDSYVYADIVTYPSLWEGWGNQFIEAVFAKLPIIAFEYPVYISDLKKVGFDIISLGDKVKAYDELGLAVLPENIISEAVQKIISVLHDKEQYKKIVDKNYKLAENNFSLEELEKIVRRIMQELDN</sequence>
<proteinExistence type="predicted"/>
<dbReference type="Pfam" id="PF00534">
    <property type="entry name" value="Glycos_transf_1"/>
    <property type="match status" value="1"/>
</dbReference>
<dbReference type="Proteomes" id="UP000018227">
    <property type="component" value="Unassembled WGS sequence"/>
</dbReference>
<keyword evidence="3" id="KW-0808">Transferase</keyword>
<name>V2Y5Z2_9FIRM</name>
<dbReference type="RefSeq" id="WP_023354823.1">
    <property type="nucleotide sequence ID" value="NZ_KI535368.1"/>
</dbReference>
<dbReference type="OrthoDB" id="9762705at2"/>
<dbReference type="STRING" id="592026.GCWU0000282_001954"/>
<keyword evidence="4" id="KW-1185">Reference proteome</keyword>
<evidence type="ECO:0000313" key="4">
    <source>
        <dbReference type="Proteomes" id="UP000018227"/>
    </source>
</evidence>
<dbReference type="PANTHER" id="PTHR12526">
    <property type="entry name" value="GLYCOSYLTRANSFERASE"/>
    <property type="match status" value="1"/>
</dbReference>
<evidence type="ECO:0000259" key="2">
    <source>
        <dbReference type="Pfam" id="PF00534"/>
    </source>
</evidence>
<protein>
    <submittedName>
        <fullName evidence="3">Glycosyltransferase, group 1 family protein</fullName>
    </submittedName>
</protein>
<comment type="caution">
    <text evidence="3">The sequence shown here is derived from an EMBL/GenBank/DDBJ whole genome shotgun (WGS) entry which is preliminary data.</text>
</comment>